<keyword evidence="1" id="KW-0813">Transport</keyword>
<evidence type="ECO:0000313" key="6">
    <source>
        <dbReference type="EMBL" id="ADK80765.1"/>
    </source>
</evidence>
<dbReference type="RefSeq" id="WP_013254229.1">
    <property type="nucleotide sequence ID" value="NC_014364.1"/>
</dbReference>
<proteinExistence type="predicted"/>
<dbReference type="EMBL" id="CP002116">
    <property type="protein sequence ID" value="ADK80765.1"/>
    <property type="molecule type" value="Genomic_DNA"/>
</dbReference>
<feature type="domain" description="ABC transporter" evidence="5">
    <location>
        <begin position="6"/>
        <end position="244"/>
    </location>
</feature>
<sequence>MGHPVLSLKNVTKNFANEFFLDHISLELFEGEVHVLLGENGSGKSALMKTICGLYSRDSGDIELFGKSVNFETFHEARKNGVFYQHQDNQLFENLSVAENVYFDRLATTVPLLRFFNRTRLDADCYRLFKELRIDISPRSCVRDLGYAQRQLLSAVKAYVSGAQIIIFDEPTSAMSEIERDIFFSLLDRLRVRAKGIFYISHRMDEIKKVGDRVSVLHKGRLVSTNFIHEIDRSTLVGMMIEEPHQERYPRLRIKPGKSILEVRHLVSKPILRDVSFSLRKQEILGITGLMGSGRTLLSNCLFGVAEISDGEIVVDGKKKRFDHPLNAMQSGLILIPENRAQNGMFPPLDLLTNSTIATLSRFKDGMHLNEPYMRQLAAEYVKRLRISPGQHDDILRFYSGGNQQKVLLTRWFMYRAKIYIMDEPTRGVDAAAKVDIYNAINDLISKGASVILISSEIEEILGMCDRVLVLAGGRIVCDLPRSEASKETILDYATSDA</sequence>
<dbReference type="InterPro" id="IPR003439">
    <property type="entry name" value="ABC_transporter-like_ATP-bd"/>
</dbReference>
<keyword evidence="2" id="KW-0677">Repeat</keyword>
<dbReference type="STRING" id="573413.Spirs_1638"/>
<dbReference type="Gene3D" id="3.40.50.300">
    <property type="entry name" value="P-loop containing nucleotide triphosphate hydrolases"/>
    <property type="match status" value="2"/>
</dbReference>
<evidence type="ECO:0000256" key="1">
    <source>
        <dbReference type="ARBA" id="ARBA00022448"/>
    </source>
</evidence>
<dbReference type="HOGENOM" id="CLU_000604_92_3_12"/>
<dbReference type="InterPro" id="IPR027417">
    <property type="entry name" value="P-loop_NTPase"/>
</dbReference>
<dbReference type="GO" id="GO:0005524">
    <property type="term" value="F:ATP binding"/>
    <property type="evidence" value="ECO:0007669"/>
    <property type="project" value="UniProtKB-KW"/>
</dbReference>
<dbReference type="InterPro" id="IPR003593">
    <property type="entry name" value="AAA+_ATPase"/>
</dbReference>
<feature type="domain" description="ABC transporter" evidence="5">
    <location>
        <begin position="252"/>
        <end position="498"/>
    </location>
</feature>
<evidence type="ECO:0000313" key="7">
    <source>
        <dbReference type="Proteomes" id="UP000002318"/>
    </source>
</evidence>
<dbReference type="PANTHER" id="PTHR43790">
    <property type="entry name" value="CARBOHYDRATE TRANSPORT ATP-BINDING PROTEIN MG119-RELATED"/>
    <property type="match status" value="1"/>
</dbReference>
<dbReference type="PANTHER" id="PTHR43790:SF9">
    <property type="entry name" value="GALACTOFURANOSE TRANSPORTER ATP-BINDING PROTEIN YTFR"/>
    <property type="match status" value="1"/>
</dbReference>
<dbReference type="Pfam" id="PF00005">
    <property type="entry name" value="ABC_tran"/>
    <property type="match status" value="2"/>
</dbReference>
<accession>E1R600</accession>
<dbReference type="PROSITE" id="PS50893">
    <property type="entry name" value="ABC_TRANSPORTER_2"/>
    <property type="match status" value="2"/>
</dbReference>
<dbReference type="SMART" id="SM00382">
    <property type="entry name" value="AAA"/>
    <property type="match status" value="2"/>
</dbReference>
<evidence type="ECO:0000256" key="3">
    <source>
        <dbReference type="ARBA" id="ARBA00022741"/>
    </source>
</evidence>
<dbReference type="OrthoDB" id="304830at2"/>
<name>E1R600_SEDSS</name>
<dbReference type="CDD" id="cd03215">
    <property type="entry name" value="ABC_Carb_Monos_II"/>
    <property type="match status" value="1"/>
</dbReference>
<dbReference type="SUPFAM" id="SSF52540">
    <property type="entry name" value="P-loop containing nucleoside triphosphate hydrolases"/>
    <property type="match status" value="2"/>
</dbReference>
<keyword evidence="4" id="KW-0067">ATP-binding</keyword>
<dbReference type="CDD" id="cd03216">
    <property type="entry name" value="ABC_Carb_Monos_I"/>
    <property type="match status" value="1"/>
</dbReference>
<organism evidence="6 7">
    <name type="scientific">Sediminispirochaeta smaragdinae (strain DSM 11293 / JCM 15392 / SEBR 4228)</name>
    <name type="common">Spirochaeta smaragdinae</name>
    <dbReference type="NCBI Taxonomy" id="573413"/>
    <lineage>
        <taxon>Bacteria</taxon>
        <taxon>Pseudomonadati</taxon>
        <taxon>Spirochaetota</taxon>
        <taxon>Spirochaetia</taxon>
        <taxon>Spirochaetales</taxon>
        <taxon>Spirochaetaceae</taxon>
        <taxon>Sediminispirochaeta</taxon>
    </lineage>
</organism>
<reference evidence="6 7" key="1">
    <citation type="journal article" date="2010" name="Stand. Genomic Sci.">
        <title>Complete genome sequence of Spirochaeta smaragdinae type strain (SEBR 4228).</title>
        <authorList>
            <person name="Mavromatis K."/>
            <person name="Yasawong M."/>
            <person name="Chertkov O."/>
            <person name="Lapidus A."/>
            <person name="Lucas S."/>
            <person name="Nolan M."/>
            <person name="Del Rio T.G."/>
            <person name="Tice H."/>
            <person name="Cheng J.F."/>
            <person name="Pitluck S."/>
            <person name="Liolios K."/>
            <person name="Ivanova N."/>
            <person name="Tapia R."/>
            <person name="Han C."/>
            <person name="Bruce D."/>
            <person name="Goodwin L."/>
            <person name="Pati A."/>
            <person name="Chen A."/>
            <person name="Palaniappan K."/>
            <person name="Land M."/>
            <person name="Hauser L."/>
            <person name="Chang Y.J."/>
            <person name="Jeffries C.D."/>
            <person name="Detter J.C."/>
            <person name="Rohde M."/>
            <person name="Brambilla E."/>
            <person name="Spring S."/>
            <person name="Goker M."/>
            <person name="Sikorski J."/>
            <person name="Woyke T."/>
            <person name="Bristow J."/>
            <person name="Eisen J.A."/>
            <person name="Markowitz V."/>
            <person name="Hugenholtz P."/>
            <person name="Klenk H.P."/>
            <person name="Kyrpides N.C."/>
        </authorList>
    </citation>
    <scope>NUCLEOTIDE SEQUENCE [LARGE SCALE GENOMIC DNA]</scope>
    <source>
        <strain evidence="7">DSM 11293 / JCM 15392 / SEBR 4228</strain>
    </source>
</reference>
<dbReference type="InterPro" id="IPR050107">
    <property type="entry name" value="ABC_carbohydrate_import_ATPase"/>
</dbReference>
<dbReference type="KEGG" id="ssm:Spirs_1638"/>
<evidence type="ECO:0000256" key="2">
    <source>
        <dbReference type="ARBA" id="ARBA00022737"/>
    </source>
</evidence>
<dbReference type="AlphaFoldDB" id="E1R600"/>
<evidence type="ECO:0000256" key="4">
    <source>
        <dbReference type="ARBA" id="ARBA00022840"/>
    </source>
</evidence>
<dbReference type="Proteomes" id="UP000002318">
    <property type="component" value="Chromosome"/>
</dbReference>
<gene>
    <name evidence="6" type="ordered locus">Spirs_1638</name>
</gene>
<dbReference type="eggNOG" id="COG1129">
    <property type="taxonomic scope" value="Bacteria"/>
</dbReference>
<dbReference type="GO" id="GO:0016887">
    <property type="term" value="F:ATP hydrolysis activity"/>
    <property type="evidence" value="ECO:0007669"/>
    <property type="project" value="InterPro"/>
</dbReference>
<keyword evidence="7" id="KW-1185">Reference proteome</keyword>
<protein>
    <submittedName>
        <fullName evidence="6">ABC transporter related protein</fullName>
    </submittedName>
</protein>
<evidence type="ECO:0000259" key="5">
    <source>
        <dbReference type="PROSITE" id="PS50893"/>
    </source>
</evidence>
<keyword evidence="3" id="KW-0547">Nucleotide-binding</keyword>